<evidence type="ECO:0000256" key="1">
    <source>
        <dbReference type="SAM" id="MobiDB-lite"/>
    </source>
</evidence>
<comment type="caution">
    <text evidence="2">The sequence shown here is derived from an EMBL/GenBank/DDBJ whole genome shotgun (WGS) entry which is preliminary data.</text>
</comment>
<evidence type="ECO:0000313" key="3">
    <source>
        <dbReference type="Proteomes" id="UP001149163"/>
    </source>
</evidence>
<protein>
    <submittedName>
        <fullName evidence="2">Uncharacterized protein</fullName>
    </submittedName>
</protein>
<reference evidence="2" key="1">
    <citation type="submission" date="2022-11" db="EMBL/GenBank/DDBJ databases">
        <authorList>
            <person name="Petersen C."/>
        </authorList>
    </citation>
    <scope>NUCLEOTIDE SEQUENCE</scope>
    <source>
        <strain evidence="2">IBT 26290</strain>
    </source>
</reference>
<dbReference type="Proteomes" id="UP001149163">
    <property type="component" value="Unassembled WGS sequence"/>
</dbReference>
<sequence length="137" mass="14734">MIAPLLPGLEPVDGAAVTLLMEGVVEIELGSFVLVATSVVETGVEASDVVDDERVFEVVVELVLDDVDAEEVDVLDDELELASGQIPDVQGSLEQHPRKLPAEQTYHSCDPSQLVDKRRANASISKGCLGQRSEYNC</sequence>
<feature type="region of interest" description="Disordered" evidence="1">
    <location>
        <begin position="86"/>
        <end position="105"/>
    </location>
</feature>
<dbReference type="AlphaFoldDB" id="A0A9W9HQC4"/>
<dbReference type="GeneID" id="81430805"/>
<gene>
    <name evidence="2" type="ORF">N7482_009505</name>
</gene>
<accession>A0A9W9HQC4</accession>
<evidence type="ECO:0000313" key="2">
    <source>
        <dbReference type="EMBL" id="KAJ5153027.1"/>
    </source>
</evidence>
<dbReference type="RefSeq" id="XP_056539335.1">
    <property type="nucleotide sequence ID" value="XM_056691629.1"/>
</dbReference>
<dbReference type="OrthoDB" id="4369839at2759"/>
<keyword evidence="3" id="KW-1185">Reference proteome</keyword>
<reference evidence="2" key="2">
    <citation type="journal article" date="2023" name="IMA Fungus">
        <title>Comparative genomic study of the Penicillium genus elucidates a diverse pangenome and 15 lateral gene transfer events.</title>
        <authorList>
            <person name="Petersen C."/>
            <person name="Sorensen T."/>
            <person name="Nielsen M.R."/>
            <person name="Sondergaard T.E."/>
            <person name="Sorensen J.L."/>
            <person name="Fitzpatrick D.A."/>
            <person name="Frisvad J.C."/>
            <person name="Nielsen K.L."/>
        </authorList>
    </citation>
    <scope>NUCLEOTIDE SEQUENCE</scope>
    <source>
        <strain evidence="2">IBT 26290</strain>
    </source>
</reference>
<dbReference type="EMBL" id="JAPQKN010000007">
    <property type="protein sequence ID" value="KAJ5153027.1"/>
    <property type="molecule type" value="Genomic_DNA"/>
</dbReference>
<organism evidence="2 3">
    <name type="scientific">Penicillium canariense</name>
    <dbReference type="NCBI Taxonomy" id="189055"/>
    <lineage>
        <taxon>Eukaryota</taxon>
        <taxon>Fungi</taxon>
        <taxon>Dikarya</taxon>
        <taxon>Ascomycota</taxon>
        <taxon>Pezizomycotina</taxon>
        <taxon>Eurotiomycetes</taxon>
        <taxon>Eurotiomycetidae</taxon>
        <taxon>Eurotiales</taxon>
        <taxon>Aspergillaceae</taxon>
        <taxon>Penicillium</taxon>
    </lineage>
</organism>
<name>A0A9W9HQC4_9EURO</name>
<proteinExistence type="predicted"/>